<dbReference type="EMBL" id="QKZT01000001">
    <property type="protein sequence ID" value="PZX57898.1"/>
    <property type="molecule type" value="Genomic_DNA"/>
</dbReference>
<organism evidence="2 3">
    <name type="scientific">Algoriphagus chordae</name>
    <dbReference type="NCBI Taxonomy" id="237019"/>
    <lineage>
        <taxon>Bacteria</taxon>
        <taxon>Pseudomonadati</taxon>
        <taxon>Bacteroidota</taxon>
        <taxon>Cytophagia</taxon>
        <taxon>Cytophagales</taxon>
        <taxon>Cyclobacteriaceae</taxon>
        <taxon>Algoriphagus</taxon>
    </lineage>
</organism>
<dbReference type="Proteomes" id="UP000248882">
    <property type="component" value="Unassembled WGS sequence"/>
</dbReference>
<accession>A0A2W7RAC6</accession>
<keyword evidence="1" id="KW-1133">Transmembrane helix</keyword>
<feature type="transmembrane region" description="Helical" evidence="1">
    <location>
        <begin position="51"/>
        <end position="68"/>
    </location>
</feature>
<protein>
    <submittedName>
        <fullName evidence="2">Uncharacterized protein</fullName>
    </submittedName>
</protein>
<evidence type="ECO:0000313" key="2">
    <source>
        <dbReference type="EMBL" id="PZX57898.1"/>
    </source>
</evidence>
<dbReference type="AlphaFoldDB" id="A0A2W7RAC6"/>
<evidence type="ECO:0000256" key="1">
    <source>
        <dbReference type="SAM" id="Phobius"/>
    </source>
</evidence>
<evidence type="ECO:0000313" key="3">
    <source>
        <dbReference type="Proteomes" id="UP000248882"/>
    </source>
</evidence>
<comment type="caution">
    <text evidence="2">The sequence shown here is derived from an EMBL/GenBank/DDBJ whole genome shotgun (WGS) entry which is preliminary data.</text>
</comment>
<gene>
    <name evidence="2" type="ORF">LV85_00080</name>
</gene>
<keyword evidence="3" id="KW-1185">Reference proteome</keyword>
<keyword evidence="1" id="KW-0472">Membrane</keyword>
<sequence>MNQKKIPYIYRSLAHFYLIYVLPTSVLTIFFVQLFNEKTFSLDQLKTPGPWIAFLVFQIIFGSCVYFWDYKPRSKKFRENA</sequence>
<feature type="transmembrane region" description="Helical" evidence="1">
    <location>
        <begin position="12"/>
        <end position="31"/>
    </location>
</feature>
<reference evidence="2 3" key="1">
    <citation type="submission" date="2018-06" db="EMBL/GenBank/DDBJ databases">
        <title>Genomic Encyclopedia of Archaeal and Bacterial Type Strains, Phase II (KMG-II): from individual species to whole genera.</title>
        <authorList>
            <person name="Goeker M."/>
        </authorList>
    </citation>
    <scope>NUCLEOTIDE SEQUENCE [LARGE SCALE GENOMIC DNA]</scope>
    <source>
        <strain evidence="2 3">DSM 19830</strain>
    </source>
</reference>
<name>A0A2W7RAC6_9BACT</name>
<proteinExistence type="predicted"/>
<keyword evidence="1" id="KW-0812">Transmembrane</keyword>